<dbReference type="PROSITE" id="PS51257">
    <property type="entry name" value="PROKAR_LIPOPROTEIN"/>
    <property type="match status" value="1"/>
</dbReference>
<dbReference type="STRING" id="362413.RC62_1958"/>
<name>A0A0Q0S5I1_9FLAO</name>
<gene>
    <name evidence="1" type="ORF">RC62_1958</name>
</gene>
<reference evidence="1 2" key="1">
    <citation type="submission" date="2014-09" db="EMBL/GenBank/DDBJ databases">
        <title>Genome sequence of Flavobacterium aquidurense RC62.</title>
        <authorList>
            <person name="Kim J.F."/>
            <person name="Kwak M.-J."/>
        </authorList>
    </citation>
    <scope>NUCLEOTIDE SEQUENCE [LARGE SCALE GENOMIC DNA]</scope>
    <source>
        <strain evidence="1 2">RC62</strain>
    </source>
</reference>
<organism evidence="1 2">
    <name type="scientific">Flavobacterium aquidurense</name>
    <dbReference type="NCBI Taxonomy" id="362413"/>
    <lineage>
        <taxon>Bacteria</taxon>
        <taxon>Pseudomonadati</taxon>
        <taxon>Bacteroidota</taxon>
        <taxon>Flavobacteriia</taxon>
        <taxon>Flavobacteriales</taxon>
        <taxon>Flavobacteriaceae</taxon>
        <taxon>Flavobacterium</taxon>
    </lineage>
</organism>
<sequence length="160" mass="18009">MKKYFCLLMTIVLFISCTEDIKFNNPAFQGLKDNNFWRAQSYNAYTTTNGEFIIESALGFEKVTFKMPYPTQKTYILGIDNITTAAYSNTLPAQSEEFTTGENTGSGQITVTEFNTETKTISGTFKFKAINVDKGNVAKPEINFTEGVFYKIPVNITSNY</sequence>
<protein>
    <submittedName>
        <fullName evidence="1">30S ribosomal protein S16</fullName>
    </submittedName>
</protein>
<evidence type="ECO:0000313" key="1">
    <source>
        <dbReference type="EMBL" id="KQB38599.1"/>
    </source>
</evidence>
<dbReference type="PATRIC" id="fig|362413.3.peg.1906"/>
<dbReference type="AlphaFoldDB" id="A0A0Q0S5I1"/>
<dbReference type="InterPro" id="IPR046219">
    <property type="entry name" value="DUF6252"/>
</dbReference>
<dbReference type="Pfam" id="PF19765">
    <property type="entry name" value="DUF6252"/>
    <property type="match status" value="1"/>
</dbReference>
<comment type="caution">
    <text evidence="1">The sequence shown here is derived from an EMBL/GenBank/DDBJ whole genome shotgun (WGS) entry which is preliminary data.</text>
</comment>
<dbReference type="OrthoDB" id="1448607at2"/>
<keyword evidence="1" id="KW-0687">Ribonucleoprotein</keyword>
<accession>A0A0Q0S5I1</accession>
<keyword evidence="1" id="KW-0689">Ribosomal protein</keyword>
<evidence type="ECO:0000313" key="2">
    <source>
        <dbReference type="Proteomes" id="UP000050443"/>
    </source>
</evidence>
<dbReference type="RefSeq" id="WP_055097421.1">
    <property type="nucleotide sequence ID" value="NZ_JRLF01000014.1"/>
</dbReference>
<dbReference type="GO" id="GO:0005840">
    <property type="term" value="C:ribosome"/>
    <property type="evidence" value="ECO:0007669"/>
    <property type="project" value="UniProtKB-KW"/>
</dbReference>
<proteinExistence type="predicted"/>
<dbReference type="Proteomes" id="UP000050443">
    <property type="component" value="Unassembled WGS sequence"/>
</dbReference>
<dbReference type="EMBL" id="JRLF01000014">
    <property type="protein sequence ID" value="KQB38599.1"/>
    <property type="molecule type" value="Genomic_DNA"/>
</dbReference>